<dbReference type="SUPFAM" id="SSF52540">
    <property type="entry name" value="P-loop containing nucleoside triphosphate hydrolases"/>
    <property type="match status" value="1"/>
</dbReference>
<accession>A0AB37RGN5</accession>
<dbReference type="SMART" id="SM00382">
    <property type="entry name" value="AAA"/>
    <property type="match status" value="1"/>
</dbReference>
<organism evidence="5 6">
    <name type="scientific">Lactiplantibacillus pentosus</name>
    <name type="common">Lactobacillus pentosus</name>
    <dbReference type="NCBI Taxonomy" id="1589"/>
    <lineage>
        <taxon>Bacteria</taxon>
        <taxon>Bacillati</taxon>
        <taxon>Bacillota</taxon>
        <taxon>Bacilli</taxon>
        <taxon>Lactobacillales</taxon>
        <taxon>Lactobacillaceae</taxon>
        <taxon>Lactiplantibacillus</taxon>
    </lineage>
</organism>
<reference evidence="5 6" key="1">
    <citation type="submission" date="2018-10" db="EMBL/GenBank/DDBJ databases">
        <title>Genome sequences of five Lactobacillus pentosus strains isolated from brines of traditionally fermented spanish-style green table olives and differences between them.</title>
        <authorList>
            <person name="Jimenez Diaz R."/>
        </authorList>
    </citation>
    <scope>NUCLEOTIDE SEQUENCE [LARGE SCALE GENOMIC DNA]</scope>
    <source>
        <strain evidence="5 6">IG8</strain>
    </source>
</reference>
<sequence>MWHSISGWINDVSKMRGGILMITLKNVQVSFHEQQILRDVSYVFEDHLFYLITARNGAGKTTLLNTIANLVTYNGDIIFNLKSDDFFYIPHDYQFIPHMTGMDYYNLYWSLWESKADLTEIITALKINDFINKKISEYSLGMRQLFVLGLYLVSDTQLWMMDELNNGLDNENLNVLLEQLRIAKKAQRTILFVTHQTDDVSRLADIVVDLTGGTLHERMA</sequence>
<evidence type="ECO:0000313" key="6">
    <source>
        <dbReference type="Proteomes" id="UP000281061"/>
    </source>
</evidence>
<feature type="domain" description="ABC transporter" evidence="4">
    <location>
        <begin position="22"/>
        <end position="220"/>
    </location>
</feature>
<dbReference type="InterPro" id="IPR003593">
    <property type="entry name" value="AAA+_ATPase"/>
</dbReference>
<dbReference type="GO" id="GO:0005524">
    <property type="term" value="F:ATP binding"/>
    <property type="evidence" value="ECO:0007669"/>
    <property type="project" value="UniProtKB-KW"/>
</dbReference>
<gene>
    <name evidence="5" type="ORF">D6U17_10620</name>
</gene>
<dbReference type="InterPro" id="IPR051782">
    <property type="entry name" value="ABC_Transporter_VariousFunc"/>
</dbReference>
<keyword evidence="2" id="KW-0547">Nucleotide-binding</keyword>
<keyword evidence="1" id="KW-0813">Transport</keyword>
<dbReference type="Pfam" id="PF00005">
    <property type="entry name" value="ABC_tran"/>
    <property type="match status" value="1"/>
</dbReference>
<comment type="caution">
    <text evidence="5">The sequence shown here is derived from an EMBL/GenBank/DDBJ whole genome shotgun (WGS) entry which is preliminary data.</text>
</comment>
<dbReference type="PANTHER" id="PTHR42939">
    <property type="entry name" value="ABC TRANSPORTER ATP-BINDING PROTEIN ALBC-RELATED"/>
    <property type="match status" value="1"/>
</dbReference>
<dbReference type="InterPro" id="IPR017871">
    <property type="entry name" value="ABC_transporter-like_CS"/>
</dbReference>
<dbReference type="InterPro" id="IPR003439">
    <property type="entry name" value="ABC_transporter-like_ATP-bd"/>
</dbReference>
<dbReference type="Proteomes" id="UP000281061">
    <property type="component" value="Unassembled WGS sequence"/>
</dbReference>
<evidence type="ECO:0000256" key="1">
    <source>
        <dbReference type="ARBA" id="ARBA00022448"/>
    </source>
</evidence>
<evidence type="ECO:0000256" key="2">
    <source>
        <dbReference type="ARBA" id="ARBA00022741"/>
    </source>
</evidence>
<dbReference type="PROSITE" id="PS00211">
    <property type="entry name" value="ABC_TRANSPORTER_1"/>
    <property type="match status" value="1"/>
</dbReference>
<dbReference type="GO" id="GO:0016887">
    <property type="term" value="F:ATP hydrolysis activity"/>
    <property type="evidence" value="ECO:0007669"/>
    <property type="project" value="InterPro"/>
</dbReference>
<dbReference type="Gene3D" id="3.40.50.300">
    <property type="entry name" value="P-loop containing nucleotide triphosphate hydrolases"/>
    <property type="match status" value="1"/>
</dbReference>
<evidence type="ECO:0000256" key="3">
    <source>
        <dbReference type="ARBA" id="ARBA00022840"/>
    </source>
</evidence>
<dbReference type="EMBL" id="RDCL01000060">
    <property type="protein sequence ID" value="RMW54366.1"/>
    <property type="molecule type" value="Genomic_DNA"/>
</dbReference>
<dbReference type="PANTHER" id="PTHR42939:SF1">
    <property type="entry name" value="ABC TRANSPORTER ATP-BINDING PROTEIN ALBC-RELATED"/>
    <property type="match status" value="1"/>
</dbReference>
<evidence type="ECO:0000259" key="4">
    <source>
        <dbReference type="PROSITE" id="PS50893"/>
    </source>
</evidence>
<protein>
    <submittedName>
        <fullName evidence="5">ATP-binding cassette domain-containing protein</fullName>
    </submittedName>
</protein>
<dbReference type="InterPro" id="IPR027417">
    <property type="entry name" value="P-loop_NTPase"/>
</dbReference>
<dbReference type="PROSITE" id="PS50893">
    <property type="entry name" value="ABC_TRANSPORTER_2"/>
    <property type="match status" value="1"/>
</dbReference>
<evidence type="ECO:0000313" key="5">
    <source>
        <dbReference type="EMBL" id="RMW54366.1"/>
    </source>
</evidence>
<name>A0AB37RGN5_LACPE</name>
<proteinExistence type="predicted"/>
<keyword evidence="3 5" id="KW-0067">ATP-binding</keyword>
<dbReference type="AlphaFoldDB" id="A0AB37RGN5"/>